<comment type="caution">
    <text evidence="2">The sequence shown here is derived from an EMBL/GenBank/DDBJ whole genome shotgun (WGS) entry which is preliminary data.</text>
</comment>
<sequence>MSTSQNASYSVGLAMSPPPPSDLGSYARSMHQHTKRQMDSISQASSSSDRRSPSRSNDRSSGTSSMPNGVSNRRANPGEYNYQ</sequence>
<accession>A0AAN6W201</accession>
<evidence type="ECO:0000313" key="2">
    <source>
        <dbReference type="EMBL" id="KAK4173458.1"/>
    </source>
</evidence>
<organism evidence="2 3">
    <name type="scientific">Triangularia setosa</name>
    <dbReference type="NCBI Taxonomy" id="2587417"/>
    <lineage>
        <taxon>Eukaryota</taxon>
        <taxon>Fungi</taxon>
        <taxon>Dikarya</taxon>
        <taxon>Ascomycota</taxon>
        <taxon>Pezizomycotina</taxon>
        <taxon>Sordariomycetes</taxon>
        <taxon>Sordariomycetidae</taxon>
        <taxon>Sordariales</taxon>
        <taxon>Podosporaceae</taxon>
        <taxon>Triangularia</taxon>
    </lineage>
</organism>
<reference evidence="2" key="1">
    <citation type="journal article" date="2023" name="Mol. Phylogenet. Evol.">
        <title>Genome-scale phylogeny and comparative genomics of the fungal order Sordariales.</title>
        <authorList>
            <person name="Hensen N."/>
            <person name="Bonometti L."/>
            <person name="Westerberg I."/>
            <person name="Brannstrom I.O."/>
            <person name="Guillou S."/>
            <person name="Cros-Aarteil S."/>
            <person name="Calhoun S."/>
            <person name="Haridas S."/>
            <person name="Kuo A."/>
            <person name="Mondo S."/>
            <person name="Pangilinan J."/>
            <person name="Riley R."/>
            <person name="LaButti K."/>
            <person name="Andreopoulos B."/>
            <person name="Lipzen A."/>
            <person name="Chen C."/>
            <person name="Yan M."/>
            <person name="Daum C."/>
            <person name="Ng V."/>
            <person name="Clum A."/>
            <person name="Steindorff A."/>
            <person name="Ohm R.A."/>
            <person name="Martin F."/>
            <person name="Silar P."/>
            <person name="Natvig D.O."/>
            <person name="Lalanne C."/>
            <person name="Gautier V."/>
            <person name="Ament-Velasquez S.L."/>
            <person name="Kruys A."/>
            <person name="Hutchinson M.I."/>
            <person name="Powell A.J."/>
            <person name="Barry K."/>
            <person name="Miller A.N."/>
            <person name="Grigoriev I.V."/>
            <person name="Debuchy R."/>
            <person name="Gladieux P."/>
            <person name="Hiltunen Thoren M."/>
            <person name="Johannesson H."/>
        </authorList>
    </citation>
    <scope>NUCLEOTIDE SEQUENCE</scope>
    <source>
        <strain evidence="2">CBS 892.96</strain>
    </source>
</reference>
<dbReference type="Proteomes" id="UP001302321">
    <property type="component" value="Unassembled WGS sequence"/>
</dbReference>
<proteinExistence type="predicted"/>
<dbReference type="EMBL" id="MU866343">
    <property type="protein sequence ID" value="KAK4173458.1"/>
    <property type="molecule type" value="Genomic_DNA"/>
</dbReference>
<feature type="compositionally biased region" description="Basic and acidic residues" evidence="1">
    <location>
        <begin position="48"/>
        <end position="58"/>
    </location>
</feature>
<evidence type="ECO:0000256" key="1">
    <source>
        <dbReference type="SAM" id="MobiDB-lite"/>
    </source>
</evidence>
<reference evidence="2" key="2">
    <citation type="submission" date="2023-05" db="EMBL/GenBank/DDBJ databases">
        <authorList>
            <consortium name="Lawrence Berkeley National Laboratory"/>
            <person name="Steindorff A."/>
            <person name="Hensen N."/>
            <person name="Bonometti L."/>
            <person name="Westerberg I."/>
            <person name="Brannstrom I.O."/>
            <person name="Guillou S."/>
            <person name="Cros-Aarteil S."/>
            <person name="Calhoun S."/>
            <person name="Haridas S."/>
            <person name="Kuo A."/>
            <person name="Mondo S."/>
            <person name="Pangilinan J."/>
            <person name="Riley R."/>
            <person name="Labutti K."/>
            <person name="Andreopoulos B."/>
            <person name="Lipzen A."/>
            <person name="Chen C."/>
            <person name="Yanf M."/>
            <person name="Daum C."/>
            <person name="Ng V."/>
            <person name="Clum A."/>
            <person name="Ohm R."/>
            <person name="Martin F."/>
            <person name="Silar P."/>
            <person name="Natvig D."/>
            <person name="Lalanne C."/>
            <person name="Gautier V."/>
            <person name="Ament-Velasquez S.L."/>
            <person name="Kruys A."/>
            <person name="Hutchinson M.I."/>
            <person name="Powell A.J."/>
            <person name="Barry K."/>
            <person name="Miller A.N."/>
            <person name="Grigoriev I.V."/>
            <person name="Debuchy R."/>
            <person name="Gladieux P."/>
            <person name="Thoren M.H."/>
            <person name="Johannesson H."/>
        </authorList>
    </citation>
    <scope>NUCLEOTIDE SEQUENCE</scope>
    <source>
        <strain evidence="2">CBS 892.96</strain>
    </source>
</reference>
<evidence type="ECO:0000313" key="3">
    <source>
        <dbReference type="Proteomes" id="UP001302321"/>
    </source>
</evidence>
<protein>
    <submittedName>
        <fullName evidence="2">Uncharacterized protein</fullName>
    </submittedName>
</protein>
<feature type="region of interest" description="Disordered" evidence="1">
    <location>
        <begin position="1"/>
        <end position="83"/>
    </location>
</feature>
<keyword evidence="3" id="KW-1185">Reference proteome</keyword>
<name>A0AAN6W201_9PEZI</name>
<gene>
    <name evidence="2" type="ORF">QBC36DRAFT_194587</name>
</gene>
<dbReference type="AlphaFoldDB" id="A0AAN6W201"/>